<reference evidence="1 2" key="1">
    <citation type="journal article" date="2009" name="Stand. Genomic Sci.">
        <title>Complete genome sequence of Pirellula staleyi type strain (ATCC 27377).</title>
        <authorList>
            <person name="Clum A."/>
            <person name="Tindall B.J."/>
            <person name="Sikorski J."/>
            <person name="Ivanova N."/>
            <person name="Mavrommatis K."/>
            <person name="Lucas S."/>
            <person name="Glavina del Rio T."/>
            <person name="Nolan M."/>
            <person name="Chen F."/>
            <person name="Tice H."/>
            <person name="Pitluck S."/>
            <person name="Cheng J.F."/>
            <person name="Chertkov O."/>
            <person name="Brettin T."/>
            <person name="Han C."/>
            <person name="Detter J.C."/>
            <person name="Kuske C."/>
            <person name="Bruce D."/>
            <person name="Goodwin L."/>
            <person name="Ovchinikova G."/>
            <person name="Pati A."/>
            <person name="Mikhailova N."/>
            <person name="Chen A."/>
            <person name="Palaniappan K."/>
            <person name="Land M."/>
            <person name="Hauser L."/>
            <person name="Chang Y.J."/>
            <person name="Jeffries C.D."/>
            <person name="Chain P."/>
            <person name="Rohde M."/>
            <person name="Goker M."/>
            <person name="Bristow J."/>
            <person name="Eisen J.A."/>
            <person name="Markowitz V."/>
            <person name="Hugenholtz P."/>
            <person name="Kyrpides N.C."/>
            <person name="Klenk H.P."/>
            <person name="Lapidus A."/>
        </authorList>
    </citation>
    <scope>NUCLEOTIDE SEQUENCE [LARGE SCALE GENOMIC DNA]</scope>
    <source>
        <strain evidence="2">ATCC 27377 / DSM 6068 / ICPB 4128</strain>
    </source>
</reference>
<name>D2QWI2_PIRSD</name>
<dbReference type="AlphaFoldDB" id="D2QWI2"/>
<protein>
    <submittedName>
        <fullName evidence="1">Uncharacterized protein</fullName>
    </submittedName>
</protein>
<dbReference type="KEGG" id="psl:Psta_3121"/>
<evidence type="ECO:0000313" key="1">
    <source>
        <dbReference type="EMBL" id="ADB17785.1"/>
    </source>
</evidence>
<accession>D2QWI2</accession>
<dbReference type="HOGENOM" id="CLU_1853356_0_0_0"/>
<gene>
    <name evidence="1" type="ordered locus">Psta_3121</name>
</gene>
<evidence type="ECO:0000313" key="2">
    <source>
        <dbReference type="Proteomes" id="UP000001887"/>
    </source>
</evidence>
<organism evidence="1 2">
    <name type="scientific">Pirellula staleyi (strain ATCC 27377 / DSM 6068 / ICPB 4128)</name>
    <name type="common">Pirella staleyi</name>
    <dbReference type="NCBI Taxonomy" id="530564"/>
    <lineage>
        <taxon>Bacteria</taxon>
        <taxon>Pseudomonadati</taxon>
        <taxon>Planctomycetota</taxon>
        <taxon>Planctomycetia</taxon>
        <taxon>Pirellulales</taxon>
        <taxon>Pirellulaceae</taxon>
        <taxon>Pirellula</taxon>
    </lineage>
</organism>
<dbReference type="Proteomes" id="UP000001887">
    <property type="component" value="Chromosome"/>
</dbReference>
<proteinExistence type="predicted"/>
<dbReference type="eggNOG" id="ENOG50340J8">
    <property type="taxonomic scope" value="Bacteria"/>
</dbReference>
<sequence>MGTISATFGVLLLTCGISPQEDVAREVVDLMEVNHFYDEEGRLVFDQVIFYDWSADDSRYMVRAWRLVKNPAQLPQKNWQVGGYVAVWQDGEILRKVHSQAMRESWTQYDPELVEREFLPKEKRRELRSLSMVKAPGR</sequence>
<keyword evidence="2" id="KW-1185">Reference proteome</keyword>
<dbReference type="EMBL" id="CP001848">
    <property type="protein sequence ID" value="ADB17785.1"/>
    <property type="molecule type" value="Genomic_DNA"/>
</dbReference>